<protein>
    <recommendedName>
        <fullName evidence="2">MIT domain-containing protein</fullName>
    </recommendedName>
</protein>
<reference evidence="3" key="1">
    <citation type="submission" date="2021-02" db="EMBL/GenBank/DDBJ databases">
        <authorList>
            <person name="Dougan E. K."/>
            <person name="Rhodes N."/>
            <person name="Thang M."/>
            <person name="Chan C."/>
        </authorList>
    </citation>
    <scope>NUCLEOTIDE SEQUENCE</scope>
</reference>
<evidence type="ECO:0000259" key="2">
    <source>
        <dbReference type="Pfam" id="PF04212"/>
    </source>
</evidence>
<dbReference type="Gene3D" id="1.20.58.80">
    <property type="entry name" value="Phosphotransferase system, lactose/cellobiose-type IIA subunit"/>
    <property type="match status" value="1"/>
</dbReference>
<dbReference type="Proteomes" id="UP000649617">
    <property type="component" value="Unassembled WGS sequence"/>
</dbReference>
<accession>A0A812KJI2</accession>
<gene>
    <name evidence="3" type="ORF">SPIL2461_LOCUS3131</name>
</gene>
<dbReference type="InterPro" id="IPR007330">
    <property type="entry name" value="MIT_dom"/>
</dbReference>
<feature type="compositionally biased region" description="Basic and acidic residues" evidence="1">
    <location>
        <begin position="132"/>
        <end position="176"/>
    </location>
</feature>
<feature type="compositionally biased region" description="Basic and acidic residues" evidence="1">
    <location>
        <begin position="230"/>
        <end position="253"/>
    </location>
</feature>
<dbReference type="EMBL" id="CAJNIZ010003714">
    <property type="protein sequence ID" value="CAE7225077.1"/>
    <property type="molecule type" value="Genomic_DNA"/>
</dbReference>
<feature type="domain" description="MIT" evidence="2">
    <location>
        <begin position="73"/>
        <end position="138"/>
    </location>
</feature>
<dbReference type="SUPFAM" id="SSF116846">
    <property type="entry name" value="MIT domain"/>
    <property type="match status" value="1"/>
</dbReference>
<feature type="region of interest" description="Disordered" evidence="1">
    <location>
        <begin position="132"/>
        <end position="290"/>
    </location>
</feature>
<comment type="caution">
    <text evidence="3">The sequence shown here is derived from an EMBL/GenBank/DDBJ whole genome shotgun (WGS) entry which is preliminary data.</text>
</comment>
<evidence type="ECO:0000313" key="3">
    <source>
        <dbReference type="EMBL" id="CAE7225077.1"/>
    </source>
</evidence>
<evidence type="ECO:0000313" key="4">
    <source>
        <dbReference type="Proteomes" id="UP000649617"/>
    </source>
</evidence>
<feature type="non-terminal residue" evidence="3">
    <location>
        <position position="1"/>
    </location>
</feature>
<organism evidence="3 4">
    <name type="scientific">Symbiodinium pilosum</name>
    <name type="common">Dinoflagellate</name>
    <dbReference type="NCBI Taxonomy" id="2952"/>
    <lineage>
        <taxon>Eukaryota</taxon>
        <taxon>Sar</taxon>
        <taxon>Alveolata</taxon>
        <taxon>Dinophyceae</taxon>
        <taxon>Suessiales</taxon>
        <taxon>Symbiodiniaceae</taxon>
        <taxon>Symbiodinium</taxon>
    </lineage>
</organism>
<sequence>DKFYAGLQFLLKVMPALGEGADSKPALALKAKIHGYLDETEKLKAELDSGEASKVPDGNQLALDDDVDGCLERGEDLILSGQKLAERGKLGQAYETYCEGIQLLLKAMPRLSEDTGPQVARLRSKISKYLEEAESVKEERDQQSRQDNGRDRGARDRDFRRGDRRPSHSQDSEGPRRNGRQSRSGRRLELRSAAEVEDEGHRSRGREVGRAPPPGDWEDRNGRERHRSRRDSNRDRRSPREASRSRTWTKEKAPSWQETCRPKSAARPMASLSAAPPLLRPKSAAKPAKR</sequence>
<name>A0A812KJI2_SYMPI</name>
<evidence type="ECO:0000256" key="1">
    <source>
        <dbReference type="SAM" id="MobiDB-lite"/>
    </source>
</evidence>
<proteinExistence type="predicted"/>
<feature type="compositionally biased region" description="Basic and acidic residues" evidence="1">
    <location>
        <begin position="186"/>
        <end position="209"/>
    </location>
</feature>
<keyword evidence="4" id="KW-1185">Reference proteome</keyword>
<dbReference type="Pfam" id="PF04212">
    <property type="entry name" value="MIT"/>
    <property type="match status" value="1"/>
</dbReference>
<dbReference type="InterPro" id="IPR036181">
    <property type="entry name" value="MIT_dom_sf"/>
</dbReference>
<dbReference type="AlphaFoldDB" id="A0A812KJI2"/>
<dbReference type="OrthoDB" id="449158at2759"/>